<reference evidence="3" key="1">
    <citation type="submission" date="2024-02" db="UniProtKB">
        <authorList>
            <consortium name="WormBaseParasite"/>
        </authorList>
    </citation>
    <scope>IDENTIFICATION</scope>
</reference>
<organism evidence="2 3">
    <name type="scientific">Mesorhabditis belari</name>
    <dbReference type="NCBI Taxonomy" id="2138241"/>
    <lineage>
        <taxon>Eukaryota</taxon>
        <taxon>Metazoa</taxon>
        <taxon>Ecdysozoa</taxon>
        <taxon>Nematoda</taxon>
        <taxon>Chromadorea</taxon>
        <taxon>Rhabditida</taxon>
        <taxon>Rhabditina</taxon>
        <taxon>Rhabditomorpha</taxon>
        <taxon>Rhabditoidea</taxon>
        <taxon>Rhabditidae</taxon>
        <taxon>Mesorhabditinae</taxon>
        <taxon>Mesorhabditis</taxon>
    </lineage>
</organism>
<dbReference type="AlphaFoldDB" id="A0AAF3ENR0"/>
<accession>A0AAF3ENR0</accession>
<proteinExistence type="predicted"/>
<evidence type="ECO:0000313" key="3">
    <source>
        <dbReference type="WBParaSite" id="MBELARI_LOCUS15697"/>
    </source>
</evidence>
<feature type="compositionally biased region" description="Basic and acidic residues" evidence="1">
    <location>
        <begin position="51"/>
        <end position="64"/>
    </location>
</feature>
<name>A0AAF3ENR0_9BILA</name>
<feature type="region of interest" description="Disordered" evidence="1">
    <location>
        <begin position="40"/>
        <end position="84"/>
    </location>
</feature>
<feature type="region of interest" description="Disordered" evidence="1">
    <location>
        <begin position="114"/>
        <end position="159"/>
    </location>
</feature>
<dbReference type="WBParaSite" id="MBELARI_LOCUS15697">
    <property type="protein sequence ID" value="MBELARI_LOCUS15697"/>
    <property type="gene ID" value="MBELARI_LOCUS15697"/>
</dbReference>
<protein>
    <submittedName>
        <fullName evidence="3">Uncharacterized protein</fullName>
    </submittedName>
</protein>
<sequence length="159" mass="17712">MLLLLLGFIAPAVLFAILGLIACIRRAPYAQIDEVKVTQSQSTVATSESFQRTRAEINRRRADPVDPPNSRPPLSPDLHDCQQSYSHGYQNHYFETFTLPPSYSETIALDQMGAATSPTEGKKDARSENSSTPHSKHLPSRQPRILITAASPNLRDNYY</sequence>
<evidence type="ECO:0000256" key="1">
    <source>
        <dbReference type="SAM" id="MobiDB-lite"/>
    </source>
</evidence>
<evidence type="ECO:0000313" key="2">
    <source>
        <dbReference type="Proteomes" id="UP000887575"/>
    </source>
</evidence>
<keyword evidence="2" id="KW-1185">Reference proteome</keyword>
<dbReference type="Proteomes" id="UP000887575">
    <property type="component" value="Unassembled WGS sequence"/>
</dbReference>
<feature type="compositionally biased region" description="Polar residues" evidence="1">
    <location>
        <begin position="40"/>
        <end position="50"/>
    </location>
</feature>
<feature type="compositionally biased region" description="Pro residues" evidence="1">
    <location>
        <begin position="65"/>
        <end position="75"/>
    </location>
</feature>